<reference evidence="3" key="2">
    <citation type="submission" date="2023-10" db="EMBL/GenBank/DDBJ databases">
        <title>Analysis of Resistance Genes of Carbapenem-resistant Providencia rettgeri.</title>
        <authorList>
            <person name="Liu M."/>
        </authorList>
    </citation>
    <scope>NUCLEOTIDE SEQUENCE</scope>
    <source>
        <strain evidence="3">QITACRE101</strain>
    </source>
</reference>
<protein>
    <submittedName>
        <fullName evidence="3">Phage tail protein</fullName>
    </submittedName>
</protein>
<dbReference type="Pfam" id="PF07484">
    <property type="entry name" value="Collar"/>
    <property type="match status" value="1"/>
</dbReference>
<dbReference type="RefSeq" id="WP_272671072.1">
    <property type="nucleotide sequence ID" value="NZ_JARVQW010000001.1"/>
</dbReference>
<evidence type="ECO:0000313" key="3">
    <source>
        <dbReference type="EMBL" id="MDH2304073.1"/>
    </source>
</evidence>
<dbReference type="SUPFAM" id="SSF88874">
    <property type="entry name" value="Receptor-binding domain of short tail fibre protein gp12"/>
    <property type="match status" value="1"/>
</dbReference>
<sequence length="641" mass="68772">MKYFALLTKLGENLLAQATALGTKLELTHMAVGDGGGSLPTPDTNQTKLIKEQRRAAINTLFIDDKNKNQIIAEQIIPEQDGGWWIREIGLFDKTGNLIAVANCPETYKPQLAEGSGRTQAIRMILVVSHTESVTLKIDPSVVLATRKYVDDLITALDIKLQKQIDNKVNKAGDSVTGTLQFNGVAPLTYDIESLTGNKDEIANYLRRFRHLYNSTIFHEIVTGGGIQIATGTAPTNIIYSLSSGGSLTLKGRVIPADFLDFNQRYLGINNPAIAAKKLDKPSRIAGHTFQGQGEDIKITPTDIGAQPTGDYATNTALNNGLNQKFDKTGGAVTGSVTSGGTLQSNNGRVITHVEGGCGIQFDATGDIAKIRSRQKGGAWFDHIIPEITGTLMQVGDLGFGAGRKSNATDTITIKNFNDADRTAVYKSDDLTENARFTYSPMLNMTRRGGADGTGFCSQIQVDSHTGILSSRGGTSGGRFSGWMDAYSPANTIKDRNGNLKVSSSSDELSDYPVGAPIPWPQATAPAGFLVCNGQSFNKTTYPLLAKAYPTGVLPDLRGEFIRGVDYGRGIDANRTVLSTQGDAFRAHNHSVIGEDSGSGTAYFGRGNGSRRSITKDAMNLEGGTETRPRNIAFLYIVRAA</sequence>
<accession>A0AB35L4J3</accession>
<name>A0AB35L4J3_PRORE</name>
<dbReference type="InterPro" id="IPR022225">
    <property type="entry name" value="Phage_tail_fibre_N"/>
</dbReference>
<gene>
    <name evidence="3" type="ORF">QDQ51_01395</name>
</gene>
<dbReference type="PANTHER" id="PTHR35191">
    <property type="entry name" value="PROPHAGE SIDE TAIL FIBER PROTEIN HOMOLOG STFQ-RELATED"/>
    <property type="match status" value="1"/>
</dbReference>
<proteinExistence type="predicted"/>
<comment type="caution">
    <text evidence="3">The sequence shown here is derived from an EMBL/GenBank/DDBJ whole genome shotgun (WGS) entry which is preliminary data.</text>
</comment>
<evidence type="ECO:0000259" key="2">
    <source>
        <dbReference type="Pfam" id="PF12571"/>
    </source>
</evidence>
<dbReference type="InterPro" id="IPR037053">
    <property type="entry name" value="Phage_tail_collar_dom_sf"/>
</dbReference>
<dbReference type="Pfam" id="PF12571">
    <property type="entry name" value="Phage_tail_fib"/>
    <property type="match status" value="1"/>
</dbReference>
<feature type="domain" description="Phage tail collar" evidence="1">
    <location>
        <begin position="515"/>
        <end position="562"/>
    </location>
</feature>
<organism evidence="3 4">
    <name type="scientific">Providencia rettgeri</name>
    <dbReference type="NCBI Taxonomy" id="587"/>
    <lineage>
        <taxon>Bacteria</taxon>
        <taxon>Pseudomonadati</taxon>
        <taxon>Pseudomonadota</taxon>
        <taxon>Gammaproteobacteria</taxon>
        <taxon>Enterobacterales</taxon>
        <taxon>Morganellaceae</taxon>
        <taxon>Providencia</taxon>
    </lineage>
</organism>
<dbReference type="Gene3D" id="3.90.1340.10">
    <property type="entry name" value="Phage tail collar domain"/>
    <property type="match status" value="1"/>
</dbReference>
<dbReference type="InterPro" id="IPR051934">
    <property type="entry name" value="Phage_Tail_Fiber_Structural"/>
</dbReference>
<dbReference type="AlphaFoldDB" id="A0AB35L4J3"/>
<reference evidence="3" key="1">
    <citation type="submission" date="2023-04" db="EMBL/GenBank/DDBJ databases">
        <authorList>
            <person name="Li W."/>
        </authorList>
    </citation>
    <scope>NUCLEOTIDE SEQUENCE</scope>
    <source>
        <strain evidence="3">QITACRE101</strain>
    </source>
</reference>
<evidence type="ECO:0000259" key="1">
    <source>
        <dbReference type="Pfam" id="PF07484"/>
    </source>
</evidence>
<dbReference type="Proteomes" id="UP001162044">
    <property type="component" value="Unassembled WGS sequence"/>
</dbReference>
<dbReference type="InterPro" id="IPR011083">
    <property type="entry name" value="Phage_tail_collar_dom"/>
</dbReference>
<feature type="domain" description="Phage tail fibre protein N-terminal" evidence="2">
    <location>
        <begin position="2"/>
        <end position="148"/>
    </location>
</feature>
<evidence type="ECO:0000313" key="4">
    <source>
        <dbReference type="Proteomes" id="UP001162044"/>
    </source>
</evidence>
<dbReference type="PANTHER" id="PTHR35191:SF1">
    <property type="entry name" value="PROPHAGE SIDE TAIL FIBER PROTEIN HOMOLOG STFQ-RELATED"/>
    <property type="match status" value="1"/>
</dbReference>
<dbReference type="EMBL" id="JARVQW010000001">
    <property type="protein sequence ID" value="MDH2304073.1"/>
    <property type="molecule type" value="Genomic_DNA"/>
</dbReference>